<protein>
    <submittedName>
        <fullName evidence="2">Uncharacterized protein</fullName>
    </submittedName>
</protein>
<proteinExistence type="predicted"/>
<name>A0A0A2MPM9_9FLAO</name>
<keyword evidence="1" id="KW-1133">Transmembrane helix</keyword>
<evidence type="ECO:0000313" key="2">
    <source>
        <dbReference type="EMBL" id="KGO94274.1"/>
    </source>
</evidence>
<keyword evidence="1" id="KW-0472">Membrane</keyword>
<sequence>MKFNYVFSFILIVANVTSLYLIIDLSNYDELVSYLQNGSQKLQNPRQIAFVFFVTCMANLLFVSAMVMKSIVFSGGVKKVSMRL</sequence>
<gene>
    <name evidence="2" type="ORF">Q766_04950</name>
</gene>
<dbReference type="AlphaFoldDB" id="A0A0A2MPM9"/>
<evidence type="ECO:0000256" key="1">
    <source>
        <dbReference type="SAM" id="Phobius"/>
    </source>
</evidence>
<dbReference type="RefSeq" id="WP_026990442.1">
    <property type="nucleotide sequence ID" value="NZ_AUGP01000017.1"/>
</dbReference>
<keyword evidence="1" id="KW-0812">Transmembrane</keyword>
<accession>A0A0A2MPM9</accession>
<dbReference type="Proteomes" id="UP000030111">
    <property type="component" value="Unassembled WGS sequence"/>
</dbReference>
<comment type="caution">
    <text evidence="2">The sequence shown here is derived from an EMBL/GenBank/DDBJ whole genome shotgun (WGS) entry which is preliminary data.</text>
</comment>
<keyword evidence="3" id="KW-1185">Reference proteome</keyword>
<evidence type="ECO:0000313" key="3">
    <source>
        <dbReference type="Proteomes" id="UP000030111"/>
    </source>
</evidence>
<feature type="transmembrane region" description="Helical" evidence="1">
    <location>
        <begin position="7"/>
        <end position="28"/>
    </location>
</feature>
<dbReference type="OrthoDB" id="1377375at2"/>
<dbReference type="EMBL" id="JRLY01000002">
    <property type="protein sequence ID" value="KGO94274.1"/>
    <property type="molecule type" value="Genomic_DNA"/>
</dbReference>
<reference evidence="2 3" key="1">
    <citation type="submission" date="2013-09" db="EMBL/GenBank/DDBJ databases">
        <authorList>
            <person name="Zeng Z."/>
            <person name="Chen C."/>
        </authorList>
    </citation>
    <scope>NUCLEOTIDE SEQUENCE [LARGE SCALE GENOMIC DNA]</scope>
    <source>
        <strain evidence="2 3">WB 4.1-42</strain>
    </source>
</reference>
<organism evidence="2 3">
    <name type="scientific">Flavobacterium subsaxonicum WB 4.1-42 = DSM 21790</name>
    <dbReference type="NCBI Taxonomy" id="1121898"/>
    <lineage>
        <taxon>Bacteria</taxon>
        <taxon>Pseudomonadati</taxon>
        <taxon>Bacteroidota</taxon>
        <taxon>Flavobacteriia</taxon>
        <taxon>Flavobacteriales</taxon>
        <taxon>Flavobacteriaceae</taxon>
        <taxon>Flavobacterium</taxon>
    </lineage>
</organism>
<feature type="transmembrane region" description="Helical" evidence="1">
    <location>
        <begin position="48"/>
        <end position="73"/>
    </location>
</feature>